<dbReference type="RefSeq" id="WP_382361028.1">
    <property type="nucleotide sequence ID" value="NZ_JBHLWV010000012.1"/>
</dbReference>
<gene>
    <name evidence="1" type="ORF">ACFFJD_03530</name>
</gene>
<reference evidence="1 2" key="1">
    <citation type="submission" date="2024-09" db="EMBL/GenBank/DDBJ databases">
        <authorList>
            <person name="Sun Q."/>
            <person name="Mori K."/>
        </authorList>
    </citation>
    <scope>NUCLEOTIDE SEQUENCE [LARGE SCALE GENOMIC DNA]</scope>
    <source>
        <strain evidence="1 2">CCM 7957</strain>
    </source>
</reference>
<name>A0ABV6H4W8_9ACTN</name>
<dbReference type="Proteomes" id="UP001589783">
    <property type="component" value="Unassembled WGS sequence"/>
</dbReference>
<organism evidence="1 2">
    <name type="scientific">Gordonia phosphorivorans</name>
    <dbReference type="NCBI Taxonomy" id="1056982"/>
    <lineage>
        <taxon>Bacteria</taxon>
        <taxon>Bacillati</taxon>
        <taxon>Actinomycetota</taxon>
        <taxon>Actinomycetes</taxon>
        <taxon>Mycobacteriales</taxon>
        <taxon>Gordoniaceae</taxon>
        <taxon>Gordonia</taxon>
    </lineage>
</organism>
<evidence type="ECO:0000313" key="1">
    <source>
        <dbReference type="EMBL" id="MFC0313924.1"/>
    </source>
</evidence>
<accession>A0ABV6H4W8</accession>
<protein>
    <submittedName>
        <fullName evidence="1">Uncharacterized protein</fullName>
    </submittedName>
</protein>
<feature type="non-terminal residue" evidence="1">
    <location>
        <position position="1"/>
    </location>
</feature>
<sequence>ADHVVEKARLMPGLTAVRDAGRKVCYADLARAIEGYSVALSENGMREEAALCAAAAHCCPRLCGHADPEALALELSRIVDWLGRELDYQEVVRLRVG</sequence>
<keyword evidence="2" id="KW-1185">Reference proteome</keyword>
<evidence type="ECO:0000313" key="2">
    <source>
        <dbReference type="Proteomes" id="UP001589783"/>
    </source>
</evidence>
<proteinExistence type="predicted"/>
<dbReference type="EMBL" id="JBHLWV010000012">
    <property type="protein sequence ID" value="MFC0313924.1"/>
    <property type="molecule type" value="Genomic_DNA"/>
</dbReference>
<comment type="caution">
    <text evidence="1">The sequence shown here is derived from an EMBL/GenBank/DDBJ whole genome shotgun (WGS) entry which is preliminary data.</text>
</comment>